<dbReference type="AlphaFoldDB" id="A0A1J8PYQ2"/>
<organism evidence="2 3">
    <name type="scientific">Rhizopogon vesiculosus</name>
    <dbReference type="NCBI Taxonomy" id="180088"/>
    <lineage>
        <taxon>Eukaryota</taxon>
        <taxon>Fungi</taxon>
        <taxon>Dikarya</taxon>
        <taxon>Basidiomycota</taxon>
        <taxon>Agaricomycotina</taxon>
        <taxon>Agaricomycetes</taxon>
        <taxon>Agaricomycetidae</taxon>
        <taxon>Boletales</taxon>
        <taxon>Suillineae</taxon>
        <taxon>Rhizopogonaceae</taxon>
        <taxon>Rhizopogon</taxon>
    </lineage>
</organism>
<proteinExistence type="predicted"/>
<evidence type="ECO:0000256" key="1">
    <source>
        <dbReference type="SAM" id="MobiDB-lite"/>
    </source>
</evidence>
<comment type="caution">
    <text evidence="2">The sequence shown here is derived from an EMBL/GenBank/DDBJ whole genome shotgun (WGS) entry which is preliminary data.</text>
</comment>
<gene>
    <name evidence="2" type="ORF">AZE42_09724</name>
</gene>
<dbReference type="EMBL" id="LVVM01004095">
    <property type="protein sequence ID" value="OJA13575.1"/>
    <property type="molecule type" value="Genomic_DNA"/>
</dbReference>
<dbReference type="Proteomes" id="UP000183567">
    <property type="component" value="Unassembled WGS sequence"/>
</dbReference>
<evidence type="ECO:0000313" key="2">
    <source>
        <dbReference type="EMBL" id="OJA13575.1"/>
    </source>
</evidence>
<evidence type="ECO:0000313" key="3">
    <source>
        <dbReference type="Proteomes" id="UP000183567"/>
    </source>
</evidence>
<name>A0A1J8PYQ2_9AGAM</name>
<keyword evidence="3" id="KW-1185">Reference proteome</keyword>
<feature type="compositionally biased region" description="Polar residues" evidence="1">
    <location>
        <begin position="60"/>
        <end position="79"/>
    </location>
</feature>
<reference evidence="2 3" key="1">
    <citation type="submission" date="2016-03" db="EMBL/GenBank/DDBJ databases">
        <title>Comparative genomics of the ectomycorrhizal sister species Rhizopogon vinicolor and Rhizopogon vesiculosus (Basidiomycota: Boletales) reveals a divergence of the mating type B locus.</title>
        <authorList>
            <person name="Mujic A.B."/>
            <person name="Kuo A."/>
            <person name="Tritt A."/>
            <person name="Lipzen A."/>
            <person name="Chen C."/>
            <person name="Johnson J."/>
            <person name="Sharma A."/>
            <person name="Barry K."/>
            <person name="Grigoriev I.V."/>
            <person name="Spatafora J.W."/>
        </authorList>
    </citation>
    <scope>NUCLEOTIDE SEQUENCE [LARGE SCALE GENOMIC DNA]</scope>
    <source>
        <strain evidence="2 3">AM-OR11-056</strain>
    </source>
</reference>
<feature type="region of interest" description="Disordered" evidence="1">
    <location>
        <begin position="1"/>
        <end position="102"/>
    </location>
</feature>
<sequence length="125" mass="13926">MSPGDEMNALRTTTRPKPRRKQRTLPADDENDHSDHIELIAAKRTPNKARPQRKEGKVKASQSRPNGKVPDSQSNTKPESQVKGKAPESRAKDNQVKPKPVKVVAKKYSLNLSIDDALNYDDDGD</sequence>
<feature type="compositionally biased region" description="Basic and acidic residues" evidence="1">
    <location>
        <begin position="80"/>
        <end position="96"/>
    </location>
</feature>
<protein>
    <submittedName>
        <fullName evidence="2">Uncharacterized protein</fullName>
    </submittedName>
</protein>
<accession>A0A1J8PYQ2</accession>
<dbReference type="STRING" id="180088.A0A1J8PYQ2"/>
<feature type="compositionally biased region" description="Basic residues" evidence="1">
    <location>
        <begin position="14"/>
        <end position="23"/>
    </location>
</feature>